<dbReference type="GO" id="GO:0005524">
    <property type="term" value="F:ATP binding"/>
    <property type="evidence" value="ECO:0007669"/>
    <property type="project" value="UniProtKB-KW"/>
</dbReference>
<evidence type="ECO:0000256" key="6">
    <source>
        <dbReference type="ARBA" id="ARBA00022840"/>
    </source>
</evidence>
<dbReference type="RefSeq" id="WP_109731747.1">
    <property type="nucleotide sequence ID" value="NZ_BAAACK010000003.1"/>
</dbReference>
<dbReference type="EMBL" id="QGDL01000008">
    <property type="protein sequence ID" value="PWJ28562.1"/>
    <property type="molecule type" value="Genomic_DNA"/>
</dbReference>
<dbReference type="PROSITE" id="PS00211">
    <property type="entry name" value="ABC_TRANSPORTER_1"/>
    <property type="match status" value="1"/>
</dbReference>
<dbReference type="PANTHER" id="PTHR43166">
    <property type="entry name" value="AMINO ACID IMPORT ATP-BINDING PROTEIN"/>
    <property type="match status" value="1"/>
</dbReference>
<comment type="similarity">
    <text evidence="2">Belongs to the ABC transporter superfamily.</text>
</comment>
<dbReference type="Proteomes" id="UP000245845">
    <property type="component" value="Unassembled WGS sequence"/>
</dbReference>
<dbReference type="FunFam" id="3.40.50.300:FF:000020">
    <property type="entry name" value="Amino acid ABC transporter ATP-binding component"/>
    <property type="match status" value="1"/>
</dbReference>
<dbReference type="Gene3D" id="3.40.50.300">
    <property type="entry name" value="P-loop containing nucleotide triphosphate hydrolases"/>
    <property type="match status" value="1"/>
</dbReference>
<dbReference type="AlphaFoldDB" id="A0A2Y9BFW7"/>
<evidence type="ECO:0000256" key="1">
    <source>
        <dbReference type="ARBA" id="ARBA00004202"/>
    </source>
</evidence>
<dbReference type="InterPro" id="IPR003439">
    <property type="entry name" value="ABC_transporter-like_ATP-bd"/>
</dbReference>
<evidence type="ECO:0000256" key="7">
    <source>
        <dbReference type="ARBA" id="ARBA00022970"/>
    </source>
</evidence>
<protein>
    <submittedName>
        <fullName evidence="10">Putative lysine transport system ATP-binding protein</fullName>
    </submittedName>
</protein>
<keyword evidence="5" id="KW-0547">Nucleotide-binding</keyword>
<dbReference type="PANTHER" id="PTHR43166:SF9">
    <property type="entry name" value="GLUTAMATE_ASPARTATE IMPORT ATP-BINDING PROTEIN GLTL"/>
    <property type="match status" value="1"/>
</dbReference>
<keyword evidence="7" id="KW-0029">Amino-acid transport</keyword>
<dbReference type="GO" id="GO:0015424">
    <property type="term" value="F:ABC-type amino acid transporter activity"/>
    <property type="evidence" value="ECO:0007669"/>
    <property type="project" value="InterPro"/>
</dbReference>
<comment type="caution">
    <text evidence="10">The sequence shown here is derived from an EMBL/GenBank/DDBJ whole genome shotgun (WGS) entry which is preliminary data.</text>
</comment>
<dbReference type="GO" id="GO:0005886">
    <property type="term" value="C:plasma membrane"/>
    <property type="evidence" value="ECO:0007669"/>
    <property type="project" value="UniProtKB-SubCell"/>
</dbReference>
<feature type="domain" description="ABC transporter" evidence="9">
    <location>
        <begin position="7"/>
        <end position="241"/>
    </location>
</feature>
<evidence type="ECO:0000313" key="10">
    <source>
        <dbReference type="EMBL" id="PWJ28562.1"/>
    </source>
</evidence>
<dbReference type="InterPro" id="IPR017871">
    <property type="entry name" value="ABC_transporter-like_CS"/>
</dbReference>
<sequence>MSREYIISIEELSKSFGNHEVLRKIDFSVERGEVICIVGSSGSGKSTLLRCINRLEHQTSGKVLYHGREVRDVQKEVNEYRSKVGMVFQSFNLFNNMSVLQNCMAGTRKVLHLSRQEAFARAIEHLKQVGMAPFINAYPSQLSGGQKQRVAIARALCMNPEVLLFDEPTSALDPEMVGDVLNVMKELALTGLTMIIVTHEMGFARDVSTRTIFMDKGYIAEDDTPARLFTNPKNPRTREFLSRFMAG</sequence>
<name>A0A2Y9BFW7_9FIRM</name>
<evidence type="ECO:0000256" key="2">
    <source>
        <dbReference type="ARBA" id="ARBA00005417"/>
    </source>
</evidence>
<keyword evidence="8" id="KW-0472">Membrane</keyword>
<evidence type="ECO:0000256" key="4">
    <source>
        <dbReference type="ARBA" id="ARBA00022475"/>
    </source>
</evidence>
<evidence type="ECO:0000256" key="5">
    <source>
        <dbReference type="ARBA" id="ARBA00022741"/>
    </source>
</evidence>
<dbReference type="PROSITE" id="PS50893">
    <property type="entry name" value="ABC_TRANSPORTER_2"/>
    <property type="match status" value="1"/>
</dbReference>
<gene>
    <name evidence="10" type="ORF">A8806_10877</name>
</gene>
<evidence type="ECO:0000259" key="9">
    <source>
        <dbReference type="PROSITE" id="PS50893"/>
    </source>
</evidence>
<dbReference type="CDD" id="cd03262">
    <property type="entry name" value="ABC_HisP_GlnQ"/>
    <property type="match status" value="1"/>
</dbReference>
<dbReference type="InterPro" id="IPR030679">
    <property type="entry name" value="ABC_ATPase_HisP-typ"/>
</dbReference>
<evidence type="ECO:0000256" key="3">
    <source>
        <dbReference type="ARBA" id="ARBA00022448"/>
    </source>
</evidence>
<dbReference type="GO" id="GO:0016887">
    <property type="term" value="F:ATP hydrolysis activity"/>
    <property type="evidence" value="ECO:0007669"/>
    <property type="project" value="InterPro"/>
</dbReference>
<proteinExistence type="inferred from homology"/>
<dbReference type="SMART" id="SM00382">
    <property type="entry name" value="AAA"/>
    <property type="match status" value="1"/>
</dbReference>
<comment type="subcellular location">
    <subcellularLocation>
        <location evidence="1">Cell membrane</location>
        <topology evidence="1">Peripheral membrane protein</topology>
    </subcellularLocation>
</comment>
<keyword evidence="6 10" id="KW-0067">ATP-binding</keyword>
<dbReference type="Pfam" id="PF00005">
    <property type="entry name" value="ABC_tran"/>
    <property type="match status" value="1"/>
</dbReference>
<dbReference type="InterPro" id="IPR003593">
    <property type="entry name" value="AAA+_ATPase"/>
</dbReference>
<organism evidence="10 11">
    <name type="scientific">Faecalicatena orotica</name>
    <dbReference type="NCBI Taxonomy" id="1544"/>
    <lineage>
        <taxon>Bacteria</taxon>
        <taxon>Bacillati</taxon>
        <taxon>Bacillota</taxon>
        <taxon>Clostridia</taxon>
        <taxon>Lachnospirales</taxon>
        <taxon>Lachnospiraceae</taxon>
        <taxon>Faecalicatena</taxon>
    </lineage>
</organism>
<dbReference type="OrthoDB" id="9804199at2"/>
<reference evidence="10 11" key="1">
    <citation type="submission" date="2018-05" db="EMBL/GenBank/DDBJ databases">
        <title>The Hungate 1000. A catalogue of reference genomes from the rumen microbiome.</title>
        <authorList>
            <person name="Kelly W."/>
        </authorList>
    </citation>
    <scope>NUCLEOTIDE SEQUENCE [LARGE SCALE GENOMIC DNA]</scope>
    <source>
        <strain evidence="10 11">NLAE-zl-C242</strain>
    </source>
</reference>
<accession>A0A2Y9BFW7</accession>
<evidence type="ECO:0000256" key="8">
    <source>
        <dbReference type="ARBA" id="ARBA00023136"/>
    </source>
</evidence>
<keyword evidence="4" id="KW-1003">Cell membrane</keyword>
<keyword evidence="11" id="KW-1185">Reference proteome</keyword>
<evidence type="ECO:0000313" key="11">
    <source>
        <dbReference type="Proteomes" id="UP000245845"/>
    </source>
</evidence>
<dbReference type="InterPro" id="IPR050086">
    <property type="entry name" value="MetN_ABC_transporter-like"/>
</dbReference>
<dbReference type="InterPro" id="IPR027417">
    <property type="entry name" value="P-loop_NTPase"/>
</dbReference>
<dbReference type="PIRSF" id="PIRSF039085">
    <property type="entry name" value="ABC_ATPase_HisP"/>
    <property type="match status" value="1"/>
</dbReference>
<keyword evidence="3" id="KW-0813">Transport</keyword>
<dbReference type="SUPFAM" id="SSF52540">
    <property type="entry name" value="P-loop containing nucleoside triphosphate hydrolases"/>
    <property type="match status" value="1"/>
</dbReference>